<dbReference type="AlphaFoldDB" id="A0A0B7NPV8"/>
<reference evidence="3 4" key="1">
    <citation type="submission" date="2014-09" db="EMBL/GenBank/DDBJ databases">
        <authorList>
            <person name="Ellenberger Sabrina"/>
        </authorList>
    </citation>
    <scope>NUCLEOTIDE SEQUENCE [LARGE SCALE GENOMIC DNA]</scope>
    <source>
        <strain evidence="3 4">CBS 412.66</strain>
    </source>
</reference>
<evidence type="ECO:0000256" key="2">
    <source>
        <dbReference type="SAM" id="MobiDB-lite"/>
    </source>
</evidence>
<keyword evidence="1" id="KW-0175">Coiled coil</keyword>
<dbReference type="EMBL" id="LN733457">
    <property type="protein sequence ID" value="CEP16984.1"/>
    <property type="molecule type" value="Genomic_DNA"/>
</dbReference>
<protein>
    <submittedName>
        <fullName evidence="3">Uncharacterized protein</fullName>
    </submittedName>
</protein>
<feature type="coiled-coil region" evidence="1">
    <location>
        <begin position="113"/>
        <end position="140"/>
    </location>
</feature>
<feature type="compositionally biased region" description="Polar residues" evidence="2">
    <location>
        <begin position="358"/>
        <end position="369"/>
    </location>
</feature>
<evidence type="ECO:0000313" key="4">
    <source>
        <dbReference type="Proteomes" id="UP000054107"/>
    </source>
</evidence>
<organism evidence="3 4">
    <name type="scientific">Parasitella parasitica</name>
    <dbReference type="NCBI Taxonomy" id="35722"/>
    <lineage>
        <taxon>Eukaryota</taxon>
        <taxon>Fungi</taxon>
        <taxon>Fungi incertae sedis</taxon>
        <taxon>Mucoromycota</taxon>
        <taxon>Mucoromycotina</taxon>
        <taxon>Mucoromycetes</taxon>
        <taxon>Mucorales</taxon>
        <taxon>Mucorineae</taxon>
        <taxon>Mucoraceae</taxon>
        <taxon>Parasitella</taxon>
    </lineage>
</organism>
<dbReference type="OrthoDB" id="2287008at2759"/>
<feature type="region of interest" description="Disordered" evidence="2">
    <location>
        <begin position="357"/>
        <end position="381"/>
    </location>
</feature>
<evidence type="ECO:0000256" key="1">
    <source>
        <dbReference type="SAM" id="Coils"/>
    </source>
</evidence>
<gene>
    <name evidence="3" type="primary">PARPA_11270.1 scaffold 43311</name>
</gene>
<feature type="region of interest" description="Disordered" evidence="2">
    <location>
        <begin position="249"/>
        <end position="308"/>
    </location>
</feature>
<accession>A0A0B7NPV8</accession>
<dbReference type="Proteomes" id="UP000054107">
    <property type="component" value="Unassembled WGS sequence"/>
</dbReference>
<name>A0A0B7NPV8_9FUNG</name>
<evidence type="ECO:0000313" key="3">
    <source>
        <dbReference type="EMBL" id="CEP16984.1"/>
    </source>
</evidence>
<feature type="compositionally biased region" description="Low complexity" evidence="2">
    <location>
        <begin position="259"/>
        <end position="308"/>
    </location>
</feature>
<keyword evidence="4" id="KW-1185">Reference proteome</keyword>
<sequence length="590" mass="66873">MNKDIMVFLKDELKSNEKTQNDLLERLDTFQYKTEGTLHNLIEQKVTYVKTNNLQYNHLFNNMNLFKDQIKSTNSSIDRIVTSMNTLYKSFNNTMRDNSQNAQPDMAASTVVNTKVIEDYEKLSQQVNSLESTTAQLTTTVDKLHVAENVKIAYRKLNQNTKEYDPTLNTQVLQLKAQVERLNKTVYGQNVPVTAIAGGECTKSRSDLSKFQKTIRKSFKRMIHQKTNNDLGTMVSKLKHSLNVKPQAQPYSYQLPDPNSIANIKNKIDNNNNNSSASSSSSSSSGGSSGEDTNSTITTNATSNATETSSKAIATLANAISMLESRIDEVYSHQTKMNDQMRDFSIKLDSLAAKSRKSPTTNTIRNSLNFGKPKKGSNTSEEEIEAVRKHLESLHREFNGAKGRFKDNILMIKDELAKMRNQQKTQEESAEHYNNELARLFAYAQENICALNGTTERQHASLNSVVSTLEQLEDVLTNEFEWLFPNKQQHGSDNEKQYSMKFIDKLCASLIYDRAILQRNCRRLKTLTNKLDSASDFNKVIEGIYNEQQQLENDIQLELAQVEEIKEECAAQTFGAALTLNEKKGHFLHQ</sequence>
<proteinExistence type="predicted"/>